<dbReference type="SUPFAM" id="SSF56784">
    <property type="entry name" value="HAD-like"/>
    <property type="match status" value="1"/>
</dbReference>
<protein>
    <submittedName>
        <fullName evidence="2">Putative hydrolase of the HAD superfamily</fullName>
    </submittedName>
</protein>
<evidence type="ECO:0000313" key="2">
    <source>
        <dbReference type="EMBL" id="SLM26311.1"/>
    </source>
</evidence>
<evidence type="ECO:0000256" key="1">
    <source>
        <dbReference type="ARBA" id="ARBA00022801"/>
    </source>
</evidence>
<dbReference type="PANTHER" id="PTHR43316:SF8">
    <property type="entry name" value="HAD FAMILY HYDROLASE"/>
    <property type="match status" value="1"/>
</dbReference>
<dbReference type="InterPro" id="IPR051540">
    <property type="entry name" value="S-2-haloacid_dehalogenase"/>
</dbReference>
<organism evidence="2 3">
    <name type="scientific">Stenotrophomonas indicatrix</name>
    <dbReference type="NCBI Taxonomy" id="2045451"/>
    <lineage>
        <taxon>Bacteria</taxon>
        <taxon>Pseudomonadati</taxon>
        <taxon>Pseudomonadota</taxon>
        <taxon>Gammaproteobacteria</taxon>
        <taxon>Lysobacterales</taxon>
        <taxon>Lysobacteraceae</taxon>
        <taxon>Stenotrophomonas</taxon>
    </lineage>
</organism>
<dbReference type="InterPro" id="IPR023214">
    <property type="entry name" value="HAD_sf"/>
</dbReference>
<dbReference type="AlphaFoldDB" id="A0A1W1H480"/>
<keyword evidence="1 2" id="KW-0378">Hydrolase</keyword>
<dbReference type="GO" id="GO:0016787">
    <property type="term" value="F:hydrolase activity"/>
    <property type="evidence" value="ECO:0007669"/>
    <property type="project" value="UniProtKB-KW"/>
</dbReference>
<dbReference type="EMBL" id="FWEU01000007">
    <property type="protein sequence ID" value="SLM26311.1"/>
    <property type="molecule type" value="Genomic_DNA"/>
</dbReference>
<dbReference type="Pfam" id="PF00702">
    <property type="entry name" value="Hydrolase"/>
    <property type="match status" value="1"/>
</dbReference>
<gene>
    <name evidence="2" type="ORF">SAMN04488690_4075</name>
</gene>
<proteinExistence type="predicted"/>
<dbReference type="InterPro" id="IPR023198">
    <property type="entry name" value="PGP-like_dom2"/>
</dbReference>
<dbReference type="CDD" id="cd07515">
    <property type="entry name" value="HAD-like"/>
    <property type="match status" value="1"/>
</dbReference>
<dbReference type="InterPro" id="IPR036412">
    <property type="entry name" value="HAD-like_sf"/>
</dbReference>
<dbReference type="SFLD" id="SFLDS00003">
    <property type="entry name" value="Haloacid_Dehalogenase"/>
    <property type="match status" value="1"/>
</dbReference>
<accession>A0A1W1H480</accession>
<dbReference type="SFLD" id="SFLDG01129">
    <property type="entry name" value="C1.5:_HAD__Beta-PGM__Phosphata"/>
    <property type="match status" value="1"/>
</dbReference>
<dbReference type="RefSeq" id="WP_080150725.1">
    <property type="nucleotide sequence ID" value="NZ_DALYQJ010000366.1"/>
</dbReference>
<dbReference type="PANTHER" id="PTHR43316">
    <property type="entry name" value="HYDROLASE, HALOACID DELAHOGENASE-RELATED"/>
    <property type="match status" value="1"/>
</dbReference>
<sequence>MNTSTPAPSRAIGLVGFDGDDTLWKSEDYYRKAEQDYLDLLSRYIDVHDTQTARHLLEVQQRHLGVFGYGVKSMTLSMIEAAIEITSQRIEAKDIQRILDIGHDTLRHPVELIDGVRESVAAIAAQYPVVLITKGDLFHQEAKIKVAALADLFPRIEIVSEKDPETYARVLAEFDLPMQQFVMVGNSLRSDIEPVITLGGWGIHTPYAVTWAHETQHGVAEDEPRMVNADTAWDWPAALATIEAKAAAAA</sequence>
<dbReference type="Gene3D" id="1.10.150.240">
    <property type="entry name" value="Putative phosphatase, domain 2"/>
    <property type="match status" value="1"/>
</dbReference>
<dbReference type="Proteomes" id="UP000191133">
    <property type="component" value="Unassembled WGS sequence"/>
</dbReference>
<dbReference type="Gene3D" id="3.40.50.1000">
    <property type="entry name" value="HAD superfamily/HAD-like"/>
    <property type="match status" value="1"/>
</dbReference>
<name>A0A1W1H480_9GAMM</name>
<reference evidence="3" key="1">
    <citation type="submission" date="2016-10" db="EMBL/GenBank/DDBJ databases">
        <authorList>
            <person name="Varghese N."/>
        </authorList>
    </citation>
    <scope>NUCLEOTIDE SEQUENCE [LARGE SCALE GENOMIC DNA]</scope>
    <source>
        <strain evidence="3">92MFCol6.1</strain>
    </source>
</reference>
<evidence type="ECO:0000313" key="3">
    <source>
        <dbReference type="Proteomes" id="UP000191133"/>
    </source>
</evidence>